<evidence type="ECO:0000313" key="1">
    <source>
        <dbReference type="EMBL" id="KAK7686756.1"/>
    </source>
</evidence>
<dbReference type="EMBL" id="JASBNA010000016">
    <property type="protein sequence ID" value="KAK7686756.1"/>
    <property type="molecule type" value="Genomic_DNA"/>
</dbReference>
<dbReference type="AlphaFoldDB" id="A0AAW0G155"/>
<protein>
    <submittedName>
        <fullName evidence="1">Uncharacterized protein</fullName>
    </submittedName>
</protein>
<gene>
    <name evidence="1" type="ORF">QCA50_010356</name>
</gene>
<reference evidence="1 2" key="1">
    <citation type="submission" date="2022-09" db="EMBL/GenBank/DDBJ databases">
        <authorList>
            <person name="Palmer J.M."/>
        </authorList>
    </citation>
    <scope>NUCLEOTIDE SEQUENCE [LARGE SCALE GENOMIC DNA]</scope>
    <source>
        <strain evidence="1 2">DSM 7382</strain>
    </source>
</reference>
<proteinExistence type="predicted"/>
<sequence>MLKLQELLFRVKECTIDLRPIQTFDSVITHARGLIWLLRPSMELQVCLLLPKLHKWPHEFDFPSSVAPHPQDVKLQIEFKIHLSQAGSTQASPEFIRNATKKYRNTNRRITVVPRPDTTAMEEYWSSRY</sequence>
<evidence type="ECO:0000313" key="2">
    <source>
        <dbReference type="Proteomes" id="UP001385951"/>
    </source>
</evidence>
<comment type="caution">
    <text evidence="1">The sequence shown here is derived from an EMBL/GenBank/DDBJ whole genome shotgun (WGS) entry which is preliminary data.</text>
</comment>
<keyword evidence="2" id="KW-1185">Reference proteome</keyword>
<dbReference type="Proteomes" id="UP001385951">
    <property type="component" value="Unassembled WGS sequence"/>
</dbReference>
<name>A0AAW0G155_9APHY</name>
<organism evidence="1 2">
    <name type="scientific">Cerrena zonata</name>
    <dbReference type="NCBI Taxonomy" id="2478898"/>
    <lineage>
        <taxon>Eukaryota</taxon>
        <taxon>Fungi</taxon>
        <taxon>Dikarya</taxon>
        <taxon>Basidiomycota</taxon>
        <taxon>Agaricomycotina</taxon>
        <taxon>Agaricomycetes</taxon>
        <taxon>Polyporales</taxon>
        <taxon>Cerrenaceae</taxon>
        <taxon>Cerrena</taxon>
    </lineage>
</organism>
<accession>A0AAW0G155</accession>